<dbReference type="EMBL" id="CMVM020000023">
    <property type="status" value="NOT_ANNOTATED_CDS"/>
    <property type="molecule type" value="Genomic_DNA"/>
</dbReference>
<dbReference type="AlphaFoldDB" id="A0A8R1Y2V3"/>
<accession>A0A8R1Y2V3</accession>
<proteinExistence type="predicted"/>
<sequence length="72" mass="8447">MTILRVGELLKSFYRRQGLESTNQATSLFYLSHRNRFPPNVLYSDCVACVKDLLLSEWLTSELRRKPQTVQK</sequence>
<protein>
    <submittedName>
        <fullName evidence="1">Uncharacterized protein</fullName>
    </submittedName>
</protein>
<dbReference type="Proteomes" id="UP000024404">
    <property type="component" value="Unassembled WGS sequence"/>
</dbReference>
<reference evidence="1" key="2">
    <citation type="submission" date="2022-06" db="UniProtKB">
        <authorList>
            <consortium name="EnsemblMetazoa"/>
        </authorList>
    </citation>
    <scope>IDENTIFICATION</scope>
</reference>
<organism evidence="1 2">
    <name type="scientific">Onchocerca volvulus</name>
    <dbReference type="NCBI Taxonomy" id="6282"/>
    <lineage>
        <taxon>Eukaryota</taxon>
        <taxon>Metazoa</taxon>
        <taxon>Ecdysozoa</taxon>
        <taxon>Nematoda</taxon>
        <taxon>Chromadorea</taxon>
        <taxon>Rhabditida</taxon>
        <taxon>Spirurina</taxon>
        <taxon>Spiruromorpha</taxon>
        <taxon>Filarioidea</taxon>
        <taxon>Onchocercidae</taxon>
        <taxon>Onchocerca</taxon>
    </lineage>
</organism>
<dbReference type="EnsemblMetazoa" id="OVOC808.1">
    <property type="protein sequence ID" value="OVOC808.1"/>
    <property type="gene ID" value="WBGene00237617"/>
</dbReference>
<evidence type="ECO:0000313" key="1">
    <source>
        <dbReference type="EnsemblMetazoa" id="OVOC808.1"/>
    </source>
</evidence>
<evidence type="ECO:0000313" key="2">
    <source>
        <dbReference type="Proteomes" id="UP000024404"/>
    </source>
</evidence>
<name>A0A8R1Y2V3_ONCVO</name>
<reference evidence="2" key="1">
    <citation type="submission" date="2013-10" db="EMBL/GenBank/DDBJ databases">
        <title>Genome sequencing of Onchocerca volvulus.</title>
        <authorList>
            <person name="Cotton J."/>
            <person name="Tsai J."/>
            <person name="Stanley E."/>
            <person name="Tracey A."/>
            <person name="Holroyd N."/>
            <person name="Lustigman S."/>
            <person name="Berriman M."/>
        </authorList>
    </citation>
    <scope>NUCLEOTIDE SEQUENCE</scope>
</reference>
<keyword evidence="2" id="KW-1185">Reference proteome</keyword>